<dbReference type="AlphaFoldDB" id="A0A9X1D0A1"/>
<gene>
    <name evidence="2" type="ORF">J8641_11145</name>
</gene>
<name>A0A9X1D0A1_NEIEL</name>
<protein>
    <submittedName>
        <fullName evidence="2">Uncharacterized protein</fullName>
    </submittedName>
</protein>
<keyword evidence="1" id="KW-0472">Membrane</keyword>
<dbReference type="Proteomes" id="UP000708805">
    <property type="component" value="Unassembled WGS sequence"/>
</dbReference>
<keyword evidence="1" id="KW-0812">Transmembrane</keyword>
<dbReference type="EMBL" id="JAGJWT010000012">
    <property type="protein sequence ID" value="MBS9341343.1"/>
    <property type="molecule type" value="Genomic_DNA"/>
</dbReference>
<accession>A0A9X1D0A1</accession>
<comment type="caution">
    <text evidence="2">The sequence shown here is derived from an EMBL/GenBank/DDBJ whole genome shotgun (WGS) entry which is preliminary data.</text>
</comment>
<dbReference type="RefSeq" id="WP_114922493.1">
    <property type="nucleotide sequence ID" value="NZ_JAGJWT010000012.1"/>
</dbReference>
<sequence>MKAFFIRQILPPVLVQLSIIVVLVYFEAKDFVPYVSPDEAGADFLAVLVLVPSVMLTWLWQAVTAVRYWLRTPNRVQRQPCC</sequence>
<feature type="transmembrane region" description="Helical" evidence="1">
    <location>
        <begin position="46"/>
        <end position="70"/>
    </location>
</feature>
<evidence type="ECO:0000313" key="3">
    <source>
        <dbReference type="Proteomes" id="UP000708805"/>
    </source>
</evidence>
<evidence type="ECO:0000256" key="1">
    <source>
        <dbReference type="SAM" id="Phobius"/>
    </source>
</evidence>
<reference evidence="2" key="1">
    <citation type="submission" date="2021-04" db="EMBL/GenBank/DDBJ databases">
        <title>Genomic characterization of endocarditis-associated Neisseria elongata subsp. nitroreducens.</title>
        <authorList>
            <person name="Schorner M."/>
            <person name="Passarelli-Araujo H."/>
            <person name="Scheffer M."/>
            <person name="Barazzetti F."/>
            <person name="Martins J."/>
            <person name="Machado H."/>
            <person name="Palmeiro J."/>
            <person name="Bazzo M."/>
        </authorList>
    </citation>
    <scope>NUCLEOTIDE SEQUENCE</scope>
    <source>
        <strain evidence="2">Nel_M001</strain>
    </source>
</reference>
<proteinExistence type="predicted"/>
<feature type="transmembrane region" description="Helical" evidence="1">
    <location>
        <begin position="9"/>
        <end position="26"/>
    </location>
</feature>
<organism evidence="2 3">
    <name type="scientific">Neisseria elongata subsp. nitroreducens</name>
    <dbReference type="NCBI Taxonomy" id="90367"/>
    <lineage>
        <taxon>Bacteria</taxon>
        <taxon>Pseudomonadati</taxon>
        <taxon>Pseudomonadota</taxon>
        <taxon>Betaproteobacteria</taxon>
        <taxon>Neisseriales</taxon>
        <taxon>Neisseriaceae</taxon>
        <taxon>Neisseria</taxon>
    </lineage>
</organism>
<evidence type="ECO:0000313" key="2">
    <source>
        <dbReference type="EMBL" id="MBS9341343.1"/>
    </source>
</evidence>
<keyword evidence="1" id="KW-1133">Transmembrane helix</keyword>